<evidence type="ECO:0000313" key="1">
    <source>
        <dbReference type="EMBL" id="AFM02680.1"/>
    </source>
</evidence>
<dbReference type="KEGG" id="fli:Fleli_0182"/>
<accession>I4AFE5</accession>
<dbReference type="STRING" id="880071.Fleli_0182"/>
<dbReference type="Proteomes" id="UP000006054">
    <property type="component" value="Chromosome"/>
</dbReference>
<dbReference type="HOGENOM" id="CLU_2716529_0_0_10"/>
<protein>
    <submittedName>
        <fullName evidence="1">Uncharacterized protein</fullName>
    </submittedName>
</protein>
<organism evidence="1 2">
    <name type="scientific">Bernardetia litoralis (strain ATCC 23117 / DSM 6794 / NBRC 15988 / NCIMB 1366 / Fx l1 / Sio-4)</name>
    <name type="common">Flexibacter litoralis</name>
    <dbReference type="NCBI Taxonomy" id="880071"/>
    <lineage>
        <taxon>Bacteria</taxon>
        <taxon>Pseudomonadati</taxon>
        <taxon>Bacteroidota</taxon>
        <taxon>Cytophagia</taxon>
        <taxon>Cytophagales</taxon>
        <taxon>Bernardetiaceae</taxon>
        <taxon>Bernardetia</taxon>
    </lineage>
</organism>
<dbReference type="EMBL" id="CP003345">
    <property type="protein sequence ID" value="AFM02680.1"/>
    <property type="molecule type" value="Genomic_DNA"/>
</dbReference>
<gene>
    <name evidence="1" type="ordered locus">Fleli_0182</name>
</gene>
<proteinExistence type="predicted"/>
<reference evidence="2" key="1">
    <citation type="submission" date="2012-06" db="EMBL/GenBank/DDBJ databases">
        <title>The complete genome of Flexibacter litoralis DSM 6794.</title>
        <authorList>
            <person name="Lucas S."/>
            <person name="Copeland A."/>
            <person name="Lapidus A."/>
            <person name="Glavina del Rio T."/>
            <person name="Dalin E."/>
            <person name="Tice H."/>
            <person name="Bruce D."/>
            <person name="Goodwin L."/>
            <person name="Pitluck S."/>
            <person name="Peters L."/>
            <person name="Ovchinnikova G."/>
            <person name="Lu M."/>
            <person name="Kyrpides N."/>
            <person name="Mavromatis K."/>
            <person name="Ivanova N."/>
            <person name="Brettin T."/>
            <person name="Detter J.C."/>
            <person name="Han C."/>
            <person name="Larimer F."/>
            <person name="Land M."/>
            <person name="Hauser L."/>
            <person name="Markowitz V."/>
            <person name="Cheng J.-F."/>
            <person name="Hugenholtz P."/>
            <person name="Woyke T."/>
            <person name="Wu D."/>
            <person name="Spring S."/>
            <person name="Lang E."/>
            <person name="Kopitz M."/>
            <person name="Brambilla E."/>
            <person name="Klenk H.-P."/>
            <person name="Eisen J.A."/>
        </authorList>
    </citation>
    <scope>NUCLEOTIDE SEQUENCE [LARGE SCALE GENOMIC DNA]</scope>
    <source>
        <strain evidence="2">ATCC 23117 / DSM 6794 / NBRC 15988 / NCIMB 1366 / Sio-4</strain>
    </source>
</reference>
<name>I4AFE5_BERLS</name>
<keyword evidence="2" id="KW-1185">Reference proteome</keyword>
<dbReference type="AlphaFoldDB" id="I4AFE5"/>
<evidence type="ECO:0000313" key="2">
    <source>
        <dbReference type="Proteomes" id="UP000006054"/>
    </source>
</evidence>
<sequence length="72" mass="7920">MSDKYQSYISMANGRVSNIQGRLGSWLDNTLISTRLSGAAGDGFSNSFNRARPMPAMQTNKINSYKVTLTID</sequence>